<dbReference type="InterPro" id="IPR042099">
    <property type="entry name" value="ANL_N_sf"/>
</dbReference>
<dbReference type="SUPFAM" id="SSF53474">
    <property type="entry name" value="alpha/beta-Hydrolases"/>
    <property type="match status" value="1"/>
</dbReference>
<dbReference type="InterPro" id="IPR009081">
    <property type="entry name" value="PP-bd_ACP"/>
</dbReference>
<dbReference type="InterPro" id="IPR029058">
    <property type="entry name" value="AB_hydrolase_fold"/>
</dbReference>
<sequence length="973" mass="109133">MLTSLLIQLYSYLAPALWDPKATAASSLGEDPKTLLGLLERAARLWPNHGIAFKDQGWSQRSDFVTYAELLREATTNAAKLRENGAVTPRKHVVLYFNTHHDNVVWFWSVVAAGGVPALLSPLSSNDTTLAGELENLTNLFNGPTVLTTKQLSRLFRPIASITTLTVQSMATTKVEEFYGMKAVDEGVGHEDELAAILFTSGSTGFAKGVEYTHTQFVSSSKLKSNFHGTNSAMTFMSWVSFDHSAALCENHLHAVYAGANQVMIPAIDFVRKPVRFWKVLSEHRVAYTFAPNFFIATATRAINEVDEFERKRMRLDFSELRVIMCGGEANKTATLAAAERVLTEHGAPKCSIKASYGLSETCSAFFYNLESPTYDVKRKYDFASAGKHLPQHELRLVDEHGRHVKRGGSGAIQVRGALIFKRYYNNEAATSACMTKDGWFDTGDLGMLDDQGNLCIVGRSKEILVINGQKYSSFELEHAIETTNIPGLSKSYTASFSVWTQDTKADSEDVVVLFNPTNDAMDDSPALRETVTQINEACIRFCRKRPVQVIPLPKQKLPKSTIGKLSRAKLKKSFQAGHFDEFKLAERAPQFASHRGADLETPLQKVLARVLCEETGLKHSDLHLDIAVADLNIDSLGYLRIKSSLEKILDCEDPISMSLLLSCRTIGDLDMMLLSLGTTTTEYDPIVPLVASGSKSPLILCHPGGGEFLTWLGLLKYVPDRPIFALRVRGFHKNETPFETLDEMLDVYIDGIKRHQPKGPYSLLGLCFGGMLAFELGKRLEAAGEQVQFCGGIDNPADLTRIQVREKQRNFIIDLLHFFQLLDMETAMRWEKEMDDIPDEQFTQAIFARFPDGTLENLDLTIPKVETWQRINTNMQRITRSYVPRGQVSKYDLFWVPPLPQYKCSDEEWRHDWLSKWKTHVTGAEQRDVDVEDSEGPLRYHRVQGTHFTILRPENIDIFQVALNKAMGLRGV</sequence>
<dbReference type="InterPro" id="IPR045851">
    <property type="entry name" value="AMP-bd_C_sf"/>
</dbReference>
<dbReference type="EMBL" id="MNUE01000084">
    <property type="protein sequence ID" value="OJD29307.1"/>
    <property type="molecule type" value="Genomic_DNA"/>
</dbReference>
<feature type="signal peptide" evidence="3">
    <location>
        <begin position="1"/>
        <end position="24"/>
    </location>
</feature>
<reference evidence="5 6" key="1">
    <citation type="submission" date="2016-10" db="EMBL/GenBank/DDBJ databases">
        <title>Proteomics and genomics reveal pathogen-plant mechanisms compatible with a hemibiotrophic lifestyle of Diplodia corticola.</title>
        <authorList>
            <person name="Fernandes I."/>
            <person name="De Jonge R."/>
            <person name="Van De Peer Y."/>
            <person name="Devreese B."/>
            <person name="Alves A."/>
            <person name="Esteves A.C."/>
        </authorList>
    </citation>
    <scope>NUCLEOTIDE SEQUENCE [LARGE SCALE GENOMIC DNA]</scope>
    <source>
        <strain evidence="5 6">CBS 112549</strain>
    </source>
</reference>
<comment type="similarity">
    <text evidence="1">Belongs to the ATP-dependent AMP-binding enzyme family.</text>
</comment>
<feature type="chain" id="PRO_5012159334" evidence="3">
    <location>
        <begin position="25"/>
        <end position="973"/>
    </location>
</feature>
<dbReference type="PROSITE" id="PS50075">
    <property type="entry name" value="CARRIER"/>
    <property type="match status" value="1"/>
</dbReference>
<accession>A0A1J9RA61</accession>
<name>A0A1J9RA61_9PEZI</name>
<dbReference type="OrthoDB" id="10253869at2759"/>
<dbReference type="SUPFAM" id="SSF47336">
    <property type="entry name" value="ACP-like"/>
    <property type="match status" value="1"/>
</dbReference>
<evidence type="ECO:0000256" key="2">
    <source>
        <dbReference type="ARBA" id="ARBA00022598"/>
    </source>
</evidence>
<dbReference type="SUPFAM" id="SSF56801">
    <property type="entry name" value="Acetyl-CoA synthetase-like"/>
    <property type="match status" value="1"/>
</dbReference>
<organism evidence="5 6">
    <name type="scientific">Diplodia corticola</name>
    <dbReference type="NCBI Taxonomy" id="236234"/>
    <lineage>
        <taxon>Eukaryota</taxon>
        <taxon>Fungi</taxon>
        <taxon>Dikarya</taxon>
        <taxon>Ascomycota</taxon>
        <taxon>Pezizomycotina</taxon>
        <taxon>Dothideomycetes</taxon>
        <taxon>Dothideomycetes incertae sedis</taxon>
        <taxon>Botryosphaeriales</taxon>
        <taxon>Botryosphaeriaceae</taxon>
        <taxon>Diplodia</taxon>
    </lineage>
</organism>
<dbReference type="PROSITE" id="PS00455">
    <property type="entry name" value="AMP_BINDING"/>
    <property type="match status" value="1"/>
</dbReference>
<proteinExistence type="inferred from homology"/>
<dbReference type="AlphaFoldDB" id="A0A1J9RA61"/>
<dbReference type="PANTHER" id="PTHR24096:SF149">
    <property type="entry name" value="AMP-BINDING DOMAIN-CONTAINING PROTEIN-RELATED"/>
    <property type="match status" value="1"/>
</dbReference>
<dbReference type="Gene3D" id="1.10.1200.10">
    <property type="entry name" value="ACP-like"/>
    <property type="match status" value="1"/>
</dbReference>
<dbReference type="Gene3D" id="3.40.50.12780">
    <property type="entry name" value="N-terminal domain of ligase-like"/>
    <property type="match status" value="1"/>
</dbReference>
<protein>
    <submittedName>
        <fullName evidence="5">Peptide synthetase</fullName>
    </submittedName>
</protein>
<dbReference type="Pfam" id="PF00550">
    <property type="entry name" value="PP-binding"/>
    <property type="match status" value="1"/>
</dbReference>
<dbReference type="GeneID" id="31019820"/>
<keyword evidence="2" id="KW-0436">Ligase</keyword>
<dbReference type="InterPro" id="IPR020845">
    <property type="entry name" value="AMP-binding_CS"/>
</dbReference>
<dbReference type="GO" id="GO:0016405">
    <property type="term" value="F:CoA-ligase activity"/>
    <property type="evidence" value="ECO:0007669"/>
    <property type="project" value="TreeGrafter"/>
</dbReference>
<evidence type="ECO:0000259" key="4">
    <source>
        <dbReference type="PROSITE" id="PS50075"/>
    </source>
</evidence>
<keyword evidence="3" id="KW-0732">Signal</keyword>
<dbReference type="Pfam" id="PF00975">
    <property type="entry name" value="Thioesterase"/>
    <property type="match status" value="1"/>
</dbReference>
<evidence type="ECO:0000256" key="3">
    <source>
        <dbReference type="SAM" id="SignalP"/>
    </source>
</evidence>
<dbReference type="InterPro" id="IPR001031">
    <property type="entry name" value="Thioesterase"/>
</dbReference>
<gene>
    <name evidence="5" type="ORF">BKCO1_8400025</name>
</gene>
<dbReference type="Gene3D" id="3.40.50.1820">
    <property type="entry name" value="alpha/beta hydrolase"/>
    <property type="match status" value="1"/>
</dbReference>
<dbReference type="PANTHER" id="PTHR24096">
    <property type="entry name" value="LONG-CHAIN-FATTY-ACID--COA LIGASE"/>
    <property type="match status" value="1"/>
</dbReference>
<keyword evidence="6" id="KW-1185">Reference proteome</keyword>
<evidence type="ECO:0000256" key="1">
    <source>
        <dbReference type="ARBA" id="ARBA00006432"/>
    </source>
</evidence>
<evidence type="ECO:0000313" key="5">
    <source>
        <dbReference type="EMBL" id="OJD29307.1"/>
    </source>
</evidence>
<dbReference type="STRING" id="236234.A0A1J9RA61"/>
<comment type="caution">
    <text evidence="5">The sequence shown here is derived from an EMBL/GenBank/DDBJ whole genome shotgun (WGS) entry which is preliminary data.</text>
</comment>
<dbReference type="Gene3D" id="3.30.300.30">
    <property type="match status" value="1"/>
</dbReference>
<dbReference type="GO" id="GO:0019748">
    <property type="term" value="P:secondary metabolic process"/>
    <property type="evidence" value="ECO:0007669"/>
    <property type="project" value="TreeGrafter"/>
</dbReference>
<dbReference type="Pfam" id="PF00501">
    <property type="entry name" value="AMP-binding"/>
    <property type="match status" value="1"/>
</dbReference>
<dbReference type="InterPro" id="IPR000873">
    <property type="entry name" value="AMP-dep_synth/lig_dom"/>
</dbReference>
<dbReference type="RefSeq" id="XP_020125567.1">
    <property type="nucleotide sequence ID" value="XM_020279557.1"/>
</dbReference>
<dbReference type="InterPro" id="IPR036736">
    <property type="entry name" value="ACP-like_sf"/>
</dbReference>
<dbReference type="Proteomes" id="UP000183809">
    <property type="component" value="Unassembled WGS sequence"/>
</dbReference>
<evidence type="ECO:0000313" key="6">
    <source>
        <dbReference type="Proteomes" id="UP000183809"/>
    </source>
</evidence>
<feature type="domain" description="Carrier" evidence="4">
    <location>
        <begin position="599"/>
        <end position="678"/>
    </location>
</feature>